<dbReference type="Pfam" id="PF02325">
    <property type="entry name" value="CCB3_YggT"/>
    <property type="match status" value="1"/>
</dbReference>
<evidence type="ECO:0000313" key="3">
    <source>
        <dbReference type="EMBL" id="CAA6826525.1"/>
    </source>
</evidence>
<reference evidence="3" key="1">
    <citation type="submission" date="2020-01" db="EMBL/GenBank/DDBJ databases">
        <authorList>
            <person name="Meier V. D."/>
            <person name="Meier V D."/>
        </authorList>
    </citation>
    <scope>NUCLEOTIDE SEQUENCE</scope>
    <source>
        <strain evidence="3">HLG_WM_MAG_01</strain>
    </source>
</reference>
<keyword evidence="2" id="KW-1133">Transmembrane helix</keyword>
<dbReference type="PANTHER" id="PTHR33219:SF14">
    <property type="entry name" value="PROTEIN COFACTOR ASSEMBLY OF COMPLEX C SUBUNIT B CCB3, CHLOROPLASTIC-RELATED"/>
    <property type="match status" value="1"/>
</dbReference>
<dbReference type="GO" id="GO:0016020">
    <property type="term" value="C:membrane"/>
    <property type="evidence" value="ECO:0007669"/>
    <property type="project" value="InterPro"/>
</dbReference>
<sequence>MSALIYSIVQLLHTVINLYIWIVIIASLLSFVKPDPHHPIVQALYRLTDPVLSYIREKLPFVVLSGIDLSPVVVVLGLQLLDNFMIRSIVG</sequence>
<comment type="similarity">
    <text evidence="1">Belongs to the YggT family.</text>
</comment>
<protein>
    <submittedName>
        <fullName evidence="3">Integral membrane protein YggT, involved in response to extracytoplasmic stress (Osmotic shock)</fullName>
    </submittedName>
</protein>
<feature type="transmembrane region" description="Helical" evidence="2">
    <location>
        <begin position="59"/>
        <end position="81"/>
    </location>
</feature>
<keyword evidence="2" id="KW-0472">Membrane</keyword>
<gene>
    <name evidence="3" type="ORF">HELGO_WM1599</name>
</gene>
<feature type="transmembrane region" description="Helical" evidence="2">
    <location>
        <begin position="12"/>
        <end position="32"/>
    </location>
</feature>
<evidence type="ECO:0000256" key="1">
    <source>
        <dbReference type="ARBA" id="ARBA00010894"/>
    </source>
</evidence>
<accession>A0A6S6U494</accession>
<organism evidence="3">
    <name type="scientific">uncultured Sulfurovum sp</name>
    <dbReference type="NCBI Taxonomy" id="269237"/>
    <lineage>
        <taxon>Bacteria</taxon>
        <taxon>Pseudomonadati</taxon>
        <taxon>Campylobacterota</taxon>
        <taxon>Epsilonproteobacteria</taxon>
        <taxon>Campylobacterales</taxon>
        <taxon>Sulfurovaceae</taxon>
        <taxon>Sulfurovum</taxon>
        <taxon>environmental samples</taxon>
    </lineage>
</organism>
<proteinExistence type="inferred from homology"/>
<dbReference type="InterPro" id="IPR003425">
    <property type="entry name" value="CCB3/YggT"/>
</dbReference>
<dbReference type="PANTHER" id="PTHR33219">
    <property type="entry name" value="YLMG HOMOLOG PROTEIN 2, CHLOROPLASTIC"/>
    <property type="match status" value="1"/>
</dbReference>
<evidence type="ECO:0000256" key="2">
    <source>
        <dbReference type="SAM" id="Phobius"/>
    </source>
</evidence>
<name>A0A6S6U494_9BACT</name>
<keyword evidence="2" id="KW-0812">Transmembrane</keyword>
<dbReference type="AlphaFoldDB" id="A0A6S6U494"/>
<dbReference type="EMBL" id="CACVAS010000147">
    <property type="protein sequence ID" value="CAA6826525.1"/>
    <property type="molecule type" value="Genomic_DNA"/>
</dbReference>